<comment type="pathway">
    <text evidence="15">Amino-acid biosynthesis; L-glutamate biosynthesis via GLT pathway; L-glutamate from 2-oxoglutarate and L-glutamine (NADP(+) route): step 1/1.</text>
</comment>
<sequence>MEDQGLYRSSFEHDSCGIGFIAQVHGEANHQLVADGITMLENMEHRGGTGIDSCSGDGAGILTQVPDEFFRSELTKIGIELPEKGHYGVGMIFFPRDKKLRALCRETINAILENRGFDLLGYRKVPVNNESLGNAPKETEPAIEQLFVSHEEFSGDSREFERRLYVLRKEITKTIHLRFSLTDENFYIASFSSKTIVYKGQLTTFQVKEYFLDVSNPLYKSKVILIHSRFSTNTFPKWHLAQPFRFLAHNGEINTIQGNVNWMQSFQNHIESSHFSPKDIATLNPVVNHKNSDSANLDNMLELLYQAGRSMPYSMMMLIPEAWQEDKNMDEAKRNFYQYHASLIEPWDGPASLCFTNGDFVGATLDRNGLRPSRFCFTKDGRIILSSEAGALPIEEENIDRKGRLEPGKIFLIDLNKERFIEDDEVKAEIVNQKPYKTWISNNEISIEQLPKRNKSYAIENPEDLFVKQKMFGFSEEDIDRHLVETITSGKEPIGSMGFDSPLAILSDKPQHLSNYFKQHFAQVSNPPIDPLRERIMMSLNTSIGRSFNILSTTPAHCKQITFEHPVATNEQLEAVRQVDHTNFRSKQINAVFEADGKPGRLREALRKICKEADKALLDEGINILIISDRNSSDKWAPIPSLLAVGTIHHHLTRKKLRVRTGIAVEAGDVLNSHHFATLIGYGANVVNPYMAFASIDAYCKKYQKEDEKAYYYKNFTKSINDGLLKIFSKMGISTLQSYHGAQIFEAVGIHNEVIQYAFTGTVSRIEGLNFDDIAKEILQKHHYAYDFNEHYLTTGGFFQWNKEGEKHLLSPEVIHLLQQSAWKNDYQQYKQFAELVNSSEKISLRNLLKFRKRISVPLEEVESVTSILKRFSTGAMSFGSLSWEAHTSLAVAMNRIGGKSNSGEGGEDPIRYEKTEMRSAVKQVASGRFGVTIEYLTEANEIQIKVAQGAKPGEGGQLPGYKVDEWIGKVRHSTPGVSLISPPPHHDIYSIEDLAQLIYDLKSANPSARINVKLVSKAGVGTIAAGVVKAKAEAIMISGYDGGTGASPISSIQHAGLPWELGLAEANQTLVMNGLRDRVVLQTDGQLRTAKDIAIATLLGAEEWSISTAALITQGCIMMRKCHTNTCPVGVATQNKTLRELFKGKPEYVINYFTHIATELREIMASLGFRTINEMVGQVDVLKVDPNSSTIWKTKTLNLDALLYKAHNTYNIPNHIFSCQAFNLEGSLNQRIVDEIFPRFKGENFIEKNYTIFNLDRSVGTTLSHYMVKYEKENLEKTPYIKLNFIGSAGQSFGAFAHANLFLNLIGQANDYFGKGLSGGQLVAKKAKEATFLSRENSIVGNVALYGATSGNIFINGRAGERFAVRNSGADVIVEGVGAHGCEYMTGGKVIVLGTIGKNFGAGMSGGIAYLYKTQENLEAMVNFEMLEFDEITTNEHEFLFDKIQEHIRLTNSTLGKEILADWNVTKHHLVKLIPNEYKKIILATQTKVAEY</sequence>
<evidence type="ECO:0000256" key="12">
    <source>
        <dbReference type="ARBA" id="ARBA00023014"/>
    </source>
</evidence>
<dbReference type="InterPro" id="IPR017932">
    <property type="entry name" value="GATase_2_dom"/>
</dbReference>
<keyword evidence="14" id="KW-0003">3Fe-4S</keyword>
<dbReference type="SUPFAM" id="SSF51395">
    <property type="entry name" value="FMN-linked oxidoreductases"/>
    <property type="match status" value="1"/>
</dbReference>
<dbReference type="PROSITE" id="PS51278">
    <property type="entry name" value="GATASE_TYPE_2"/>
    <property type="match status" value="1"/>
</dbReference>
<keyword evidence="13" id="KW-0314">Glutamate biosynthesis</keyword>
<protein>
    <recommendedName>
        <fullName evidence="17">Glutamate synthase [NADPH] large chain</fullName>
        <ecNumber evidence="4">1.4.1.13</ecNumber>
    </recommendedName>
    <alternativeName>
        <fullName evidence="18">Glutamate synthase subunit alpha</fullName>
    </alternativeName>
</protein>
<evidence type="ECO:0000256" key="8">
    <source>
        <dbReference type="ARBA" id="ARBA00022723"/>
    </source>
</evidence>
<dbReference type="OrthoDB" id="9758182at2"/>
<dbReference type="SUPFAM" id="SSF56235">
    <property type="entry name" value="N-terminal nucleophile aminohydrolases (Ntn hydrolases)"/>
    <property type="match status" value="1"/>
</dbReference>
<evidence type="ECO:0000256" key="3">
    <source>
        <dbReference type="ARBA" id="ARBA00009716"/>
    </source>
</evidence>
<dbReference type="InterPro" id="IPR029055">
    <property type="entry name" value="Ntn_hydrolases_N"/>
</dbReference>
<comment type="catalytic activity">
    <reaction evidence="16">
        <text>2 L-glutamate + NADP(+) = L-glutamine + 2-oxoglutarate + NADPH + H(+)</text>
        <dbReference type="Rhea" id="RHEA:15501"/>
        <dbReference type="ChEBI" id="CHEBI:15378"/>
        <dbReference type="ChEBI" id="CHEBI:16810"/>
        <dbReference type="ChEBI" id="CHEBI:29985"/>
        <dbReference type="ChEBI" id="CHEBI:57783"/>
        <dbReference type="ChEBI" id="CHEBI:58349"/>
        <dbReference type="ChEBI" id="CHEBI:58359"/>
        <dbReference type="EC" id="1.4.1.13"/>
    </reaction>
</comment>
<evidence type="ECO:0000256" key="13">
    <source>
        <dbReference type="ARBA" id="ARBA00023164"/>
    </source>
</evidence>
<dbReference type="InterPro" id="IPR002489">
    <property type="entry name" value="Glu_synth_asu_C"/>
</dbReference>
<dbReference type="Gene3D" id="3.20.20.70">
    <property type="entry name" value="Aldolase class I"/>
    <property type="match status" value="2"/>
</dbReference>
<organism evidence="20 21">
    <name type="scientific">Flavobacterium haoranii</name>
    <dbReference type="NCBI Taxonomy" id="683124"/>
    <lineage>
        <taxon>Bacteria</taxon>
        <taxon>Pseudomonadati</taxon>
        <taxon>Bacteroidota</taxon>
        <taxon>Flavobacteriia</taxon>
        <taxon>Flavobacteriales</taxon>
        <taxon>Flavobacteriaceae</taxon>
        <taxon>Flavobacterium</taxon>
    </lineage>
</organism>
<keyword evidence="8" id="KW-0479">Metal-binding</keyword>
<dbReference type="GO" id="GO:0051538">
    <property type="term" value="F:3 iron, 4 sulfur cluster binding"/>
    <property type="evidence" value="ECO:0007669"/>
    <property type="project" value="UniProtKB-KW"/>
</dbReference>
<dbReference type="EMBL" id="FQZH01000003">
    <property type="protein sequence ID" value="SHJ44876.1"/>
    <property type="molecule type" value="Genomic_DNA"/>
</dbReference>
<keyword evidence="12" id="KW-0411">Iron-sulfur</keyword>
<comment type="cofactor">
    <cofactor evidence="1">
        <name>FMN</name>
        <dbReference type="ChEBI" id="CHEBI:58210"/>
    </cofactor>
</comment>
<evidence type="ECO:0000256" key="16">
    <source>
        <dbReference type="ARBA" id="ARBA00048151"/>
    </source>
</evidence>
<dbReference type="Pfam" id="PF00310">
    <property type="entry name" value="GATase_2"/>
    <property type="match status" value="1"/>
</dbReference>
<dbReference type="GO" id="GO:0004355">
    <property type="term" value="F:glutamate synthase (NADPH) activity"/>
    <property type="evidence" value="ECO:0007669"/>
    <property type="project" value="UniProtKB-EC"/>
</dbReference>
<dbReference type="Pfam" id="PF01493">
    <property type="entry name" value="GXGXG"/>
    <property type="match status" value="1"/>
</dbReference>
<proteinExistence type="inferred from homology"/>
<keyword evidence="7" id="KW-0288">FMN</keyword>
<evidence type="ECO:0000256" key="6">
    <source>
        <dbReference type="ARBA" id="ARBA00022630"/>
    </source>
</evidence>
<dbReference type="InterPro" id="IPR036485">
    <property type="entry name" value="Glu_synth_asu_C_sf"/>
</dbReference>
<evidence type="ECO:0000256" key="10">
    <source>
        <dbReference type="ARBA" id="ARBA00023002"/>
    </source>
</evidence>
<keyword evidence="11" id="KW-0408">Iron</keyword>
<dbReference type="Gene3D" id="2.160.20.60">
    <property type="entry name" value="Glutamate synthase, alpha subunit, C-terminal domain"/>
    <property type="match status" value="1"/>
</dbReference>
<dbReference type="Gene3D" id="3.60.20.10">
    <property type="entry name" value="Glutamine Phosphoribosylpyrophosphate, subunit 1, domain 1"/>
    <property type="match status" value="1"/>
</dbReference>
<dbReference type="Pfam" id="PF01645">
    <property type="entry name" value="Glu_synthase"/>
    <property type="match status" value="1"/>
</dbReference>
<dbReference type="PANTHER" id="PTHR11938:SF133">
    <property type="entry name" value="GLUTAMATE SYNTHASE (NADH)"/>
    <property type="match status" value="1"/>
</dbReference>
<dbReference type="CDD" id="cd00713">
    <property type="entry name" value="GltS"/>
    <property type="match status" value="1"/>
</dbReference>
<dbReference type="InterPro" id="IPR002932">
    <property type="entry name" value="Glu_synthdom"/>
</dbReference>
<dbReference type="GO" id="GO:0046872">
    <property type="term" value="F:metal ion binding"/>
    <property type="evidence" value="ECO:0007669"/>
    <property type="project" value="UniProtKB-KW"/>
</dbReference>
<evidence type="ECO:0000259" key="19">
    <source>
        <dbReference type="PROSITE" id="PS51278"/>
    </source>
</evidence>
<evidence type="ECO:0000256" key="4">
    <source>
        <dbReference type="ARBA" id="ARBA00012079"/>
    </source>
</evidence>
<evidence type="ECO:0000256" key="1">
    <source>
        <dbReference type="ARBA" id="ARBA00001917"/>
    </source>
</evidence>
<dbReference type="Proteomes" id="UP000184232">
    <property type="component" value="Unassembled WGS sequence"/>
</dbReference>
<evidence type="ECO:0000256" key="18">
    <source>
        <dbReference type="ARBA" id="ARBA00079921"/>
    </source>
</evidence>
<dbReference type="Pfam" id="PF04898">
    <property type="entry name" value="Glu_syn_central"/>
    <property type="match status" value="1"/>
</dbReference>
<accession>A0A1M6JDR9</accession>
<dbReference type="RefSeq" id="WP_072784647.1">
    <property type="nucleotide sequence ID" value="NZ_CP045292.1"/>
</dbReference>
<evidence type="ECO:0000313" key="20">
    <source>
        <dbReference type="EMBL" id="SHJ44876.1"/>
    </source>
</evidence>
<dbReference type="SUPFAM" id="SSF69336">
    <property type="entry name" value="Alpha subunit of glutamate synthase, C-terminal domain"/>
    <property type="match status" value="1"/>
</dbReference>
<gene>
    <name evidence="20" type="ORF">SAMN05444337_2057</name>
</gene>
<dbReference type="InterPro" id="IPR050711">
    <property type="entry name" value="ET-N_metabolism_enzyme"/>
</dbReference>
<keyword evidence="10" id="KW-0560">Oxidoreductase</keyword>
<dbReference type="NCBIfam" id="NF008730">
    <property type="entry name" value="PRK11750.1"/>
    <property type="match status" value="1"/>
</dbReference>
<dbReference type="FunFam" id="3.60.20.10:FF:000001">
    <property type="entry name" value="Glutamate synthase, large subunit"/>
    <property type="match status" value="1"/>
</dbReference>
<keyword evidence="5" id="KW-0028">Amino-acid biosynthesis</keyword>
<evidence type="ECO:0000313" key="21">
    <source>
        <dbReference type="Proteomes" id="UP000184232"/>
    </source>
</evidence>
<evidence type="ECO:0000256" key="5">
    <source>
        <dbReference type="ARBA" id="ARBA00022605"/>
    </source>
</evidence>
<dbReference type="GO" id="GO:0006537">
    <property type="term" value="P:glutamate biosynthetic process"/>
    <property type="evidence" value="ECO:0007669"/>
    <property type="project" value="UniProtKB-KW"/>
</dbReference>
<keyword evidence="6" id="KW-0285">Flavoprotein</keyword>
<evidence type="ECO:0000256" key="9">
    <source>
        <dbReference type="ARBA" id="ARBA00022962"/>
    </source>
</evidence>
<dbReference type="InterPro" id="IPR006982">
    <property type="entry name" value="Glu_synth_centr_N"/>
</dbReference>
<dbReference type="PANTHER" id="PTHR11938">
    <property type="entry name" value="FAD NADPH DEHYDROGENASE/OXIDOREDUCTASE"/>
    <property type="match status" value="1"/>
</dbReference>
<feature type="domain" description="Glutamine amidotransferase type-2" evidence="19">
    <location>
        <begin position="16"/>
        <end position="416"/>
    </location>
</feature>
<evidence type="ECO:0000256" key="17">
    <source>
        <dbReference type="ARBA" id="ARBA00072108"/>
    </source>
</evidence>
<comment type="similarity">
    <text evidence="3">Belongs to the glutamate synthase family.</text>
</comment>
<dbReference type="STRING" id="683124.SAMN05444337_2057"/>
<evidence type="ECO:0000256" key="2">
    <source>
        <dbReference type="ARBA" id="ARBA00001927"/>
    </source>
</evidence>
<dbReference type="CDD" id="cd02808">
    <property type="entry name" value="GltS_FMN"/>
    <property type="match status" value="1"/>
</dbReference>
<keyword evidence="21" id="KW-1185">Reference proteome</keyword>
<comment type="cofactor">
    <cofactor evidence="2">
        <name>[3Fe-4S] cluster</name>
        <dbReference type="ChEBI" id="CHEBI:21137"/>
    </cofactor>
</comment>
<evidence type="ECO:0000256" key="11">
    <source>
        <dbReference type="ARBA" id="ARBA00023004"/>
    </source>
</evidence>
<evidence type="ECO:0000256" key="7">
    <source>
        <dbReference type="ARBA" id="ARBA00022643"/>
    </source>
</evidence>
<dbReference type="FunFam" id="3.20.20.70:FF:000031">
    <property type="entry name" value="Glutamate synthase 1 [NADH]"/>
    <property type="match status" value="1"/>
</dbReference>
<evidence type="ECO:0000256" key="14">
    <source>
        <dbReference type="ARBA" id="ARBA00023291"/>
    </source>
</evidence>
<keyword evidence="9" id="KW-0315">Glutamine amidotransferase</keyword>
<name>A0A1M6JDR9_9FLAO</name>
<dbReference type="InterPro" id="IPR013785">
    <property type="entry name" value="Aldolase_TIM"/>
</dbReference>
<reference evidence="20 21" key="1">
    <citation type="submission" date="2016-11" db="EMBL/GenBank/DDBJ databases">
        <authorList>
            <person name="Jaros S."/>
            <person name="Januszkiewicz K."/>
            <person name="Wedrychowicz H."/>
        </authorList>
    </citation>
    <scope>NUCLEOTIDE SEQUENCE [LARGE SCALE GENOMIC DNA]</scope>
    <source>
        <strain evidence="20 21">DSM 22807</strain>
    </source>
</reference>
<evidence type="ECO:0000256" key="15">
    <source>
        <dbReference type="ARBA" id="ARBA00037898"/>
    </source>
</evidence>
<dbReference type="GO" id="GO:0019676">
    <property type="term" value="P:ammonia assimilation cycle"/>
    <property type="evidence" value="ECO:0007669"/>
    <property type="project" value="TreeGrafter"/>
</dbReference>
<dbReference type="EC" id="1.4.1.13" evidence="4"/>